<dbReference type="PANTHER" id="PTHR33608">
    <property type="entry name" value="BLL2464 PROTEIN"/>
    <property type="match status" value="1"/>
</dbReference>
<dbReference type="Proteomes" id="UP000178797">
    <property type="component" value="Unassembled WGS sequence"/>
</dbReference>
<dbReference type="EMBL" id="MGDE01000219">
    <property type="protein sequence ID" value="OGL43589.1"/>
    <property type="molecule type" value="Genomic_DNA"/>
</dbReference>
<feature type="domain" description="DUF58" evidence="1">
    <location>
        <begin position="18"/>
        <end position="227"/>
    </location>
</feature>
<accession>A0A1F7RPV8</accession>
<dbReference type="InterPro" id="IPR002881">
    <property type="entry name" value="DUF58"/>
</dbReference>
<reference evidence="2 3" key="1">
    <citation type="journal article" date="2016" name="Nat. Commun.">
        <title>Thousands of microbial genomes shed light on interconnected biogeochemical processes in an aquifer system.</title>
        <authorList>
            <person name="Anantharaman K."/>
            <person name="Brown C.T."/>
            <person name="Hug L.A."/>
            <person name="Sharon I."/>
            <person name="Castelle C.J."/>
            <person name="Probst A.J."/>
            <person name="Thomas B.C."/>
            <person name="Singh A."/>
            <person name="Wilkins M.J."/>
            <person name="Karaoz U."/>
            <person name="Brodie E.L."/>
            <person name="Williams K.H."/>
            <person name="Hubbard S.S."/>
            <person name="Banfield J.F."/>
        </authorList>
    </citation>
    <scope>NUCLEOTIDE SEQUENCE [LARGE SCALE GENOMIC DNA]</scope>
</reference>
<dbReference type="SUPFAM" id="SSF53300">
    <property type="entry name" value="vWA-like"/>
    <property type="match status" value="1"/>
</dbReference>
<dbReference type="Pfam" id="PF01882">
    <property type="entry name" value="DUF58"/>
    <property type="match status" value="1"/>
</dbReference>
<organism evidence="2 3">
    <name type="scientific">Candidatus Schekmanbacteria bacterium RBG_16_38_10</name>
    <dbReference type="NCBI Taxonomy" id="1817879"/>
    <lineage>
        <taxon>Bacteria</taxon>
        <taxon>Candidatus Schekmaniibacteriota</taxon>
    </lineage>
</organism>
<evidence type="ECO:0000259" key="1">
    <source>
        <dbReference type="Pfam" id="PF01882"/>
    </source>
</evidence>
<dbReference type="PANTHER" id="PTHR33608:SF6">
    <property type="entry name" value="BLL2464 PROTEIN"/>
    <property type="match status" value="1"/>
</dbReference>
<protein>
    <recommendedName>
        <fullName evidence="1">DUF58 domain-containing protein</fullName>
    </recommendedName>
</protein>
<evidence type="ECO:0000313" key="3">
    <source>
        <dbReference type="Proteomes" id="UP000178797"/>
    </source>
</evidence>
<comment type="caution">
    <text evidence="2">The sequence shown here is derived from an EMBL/GenBank/DDBJ whole genome shotgun (WGS) entry which is preliminary data.</text>
</comment>
<evidence type="ECO:0000313" key="2">
    <source>
        <dbReference type="EMBL" id="OGL43589.1"/>
    </source>
</evidence>
<name>A0A1F7RPV8_9BACT</name>
<gene>
    <name evidence="2" type="ORF">A2W05_05950</name>
</gene>
<proteinExistence type="predicted"/>
<sequence>MAGEYESAFRGRGMEFEEVREYKPGDDIRSIDWNVTARMGNPFVKIYREERELTVMLLVDVSFSGRFGTVSRFKNELSAEIAAVIAYLAIRNNDRVGLLIFSDRVEKFLPPKKGKSYVWRVIREVLSYTPKHKGTDIGVALDFLNRVMNRKAICFLISDFLTAGYERHLKITNKEHDLIAITVTDPKETKLPEVGLVEMEDTETGENILIDTDDYMFRKGFDSLVKSELAQRENLFKSINLDSINIRTDTSYIYPIIKFFKMREKRMI</sequence>
<dbReference type="Gene3D" id="3.40.50.410">
    <property type="entry name" value="von Willebrand factor, type A domain"/>
    <property type="match status" value="1"/>
</dbReference>
<dbReference type="AlphaFoldDB" id="A0A1F7RPV8"/>
<dbReference type="InterPro" id="IPR036465">
    <property type="entry name" value="vWFA_dom_sf"/>
</dbReference>